<evidence type="ECO:0000313" key="3">
    <source>
        <dbReference type="Proteomes" id="UP000190750"/>
    </source>
</evidence>
<dbReference type="PANTHER" id="PTHR30203">
    <property type="entry name" value="OUTER MEMBRANE CATION EFFLUX PROTEIN"/>
    <property type="match status" value="1"/>
</dbReference>
<evidence type="ECO:0000313" key="2">
    <source>
        <dbReference type="EMBL" id="OOV08389.1"/>
    </source>
</evidence>
<name>A0A1T1AW97_RHOFE</name>
<evidence type="ECO:0008006" key="4">
    <source>
        <dbReference type="Google" id="ProtNLM"/>
    </source>
</evidence>
<dbReference type="OrthoDB" id="8894016at2"/>
<proteinExistence type="inferred from homology"/>
<dbReference type="SUPFAM" id="SSF56954">
    <property type="entry name" value="Outer membrane efflux proteins (OEP)"/>
    <property type="match status" value="1"/>
</dbReference>
<reference evidence="2 3" key="1">
    <citation type="submission" date="2017-01" db="EMBL/GenBank/DDBJ databases">
        <title>Genome sequencing of Rhodoferax fermentans JCM 7819.</title>
        <authorList>
            <person name="Kim Y.J."/>
            <person name="Farh M.E.-A."/>
            <person name="Yang D.-C."/>
        </authorList>
    </citation>
    <scope>NUCLEOTIDE SEQUENCE [LARGE SCALE GENOMIC DNA]</scope>
    <source>
        <strain evidence="2 3">JCM 7819</strain>
    </source>
</reference>
<dbReference type="GO" id="GO:0015562">
    <property type="term" value="F:efflux transmembrane transporter activity"/>
    <property type="evidence" value="ECO:0007669"/>
    <property type="project" value="InterPro"/>
</dbReference>
<dbReference type="Gene3D" id="1.20.1600.10">
    <property type="entry name" value="Outer membrane efflux proteins (OEP)"/>
    <property type="match status" value="1"/>
</dbReference>
<sequence>MLHYSYGFHLPAFAGLGLTALSVLISGCASVAPASQLPAVSQQIGVTQQLTPAAAAAGLRLGTPARNWWQDLGDAHLNTLMAQAMAQNHERQAALAAVKEARALAGLADRASLPQGSLSAQVQRVQLSTAEVDPYLQGLPHPPEQSLATVGQMVSWEVDLFGRIGTATAEAERQADAARAEAHAVTALLQAEVVRQYVRLRLHQQELLQLGEEQAALEPRQTLMQARVQAGLADRREALAVAAELAQVRAQQAQAQALVHVSVAALATLTGRAPTQTDAAWQTLIAAAELPLVPSSTGLLQPNDLLANRPDVARADALLRASLGNVVLAERAHLPRLSLSLGVGANALAGDLSSANALRYAAGPVLQWDWLDMGRIQAQANAAQAGSERAWHGLEQTVLKALEDSESALRGWVAAQQLLQRAQQAEQAARATAQYTGVRVRSGLEPSTLALDHQVQQLRAQRNNLTAQATAIESFAQVQLALGAWQPDASAMP</sequence>
<dbReference type="RefSeq" id="WP_078366272.1">
    <property type="nucleotide sequence ID" value="NZ_MTJN01000002.1"/>
</dbReference>
<dbReference type="Proteomes" id="UP000190750">
    <property type="component" value="Unassembled WGS sequence"/>
</dbReference>
<accession>A0A1T1AW97</accession>
<dbReference type="AlphaFoldDB" id="A0A1T1AW97"/>
<dbReference type="Pfam" id="PF02321">
    <property type="entry name" value="OEP"/>
    <property type="match status" value="2"/>
</dbReference>
<dbReference type="Gene3D" id="2.20.200.10">
    <property type="entry name" value="Outer membrane efflux proteins (OEP)"/>
    <property type="match status" value="1"/>
</dbReference>
<gene>
    <name evidence="2" type="ORF">RF819_18250</name>
</gene>
<dbReference type="EMBL" id="MTJN01000002">
    <property type="protein sequence ID" value="OOV08389.1"/>
    <property type="molecule type" value="Genomic_DNA"/>
</dbReference>
<protein>
    <recommendedName>
        <fullName evidence="4">RND transporter</fullName>
    </recommendedName>
</protein>
<comment type="caution">
    <text evidence="2">The sequence shown here is derived from an EMBL/GenBank/DDBJ whole genome shotgun (WGS) entry which is preliminary data.</text>
</comment>
<keyword evidence="3" id="KW-1185">Reference proteome</keyword>
<dbReference type="PANTHER" id="PTHR30203:SF32">
    <property type="entry name" value="CATION EFFLUX SYSTEM PROTEIN CUSC"/>
    <property type="match status" value="1"/>
</dbReference>
<evidence type="ECO:0000256" key="1">
    <source>
        <dbReference type="ARBA" id="ARBA00007613"/>
    </source>
</evidence>
<comment type="similarity">
    <text evidence="1">Belongs to the outer membrane factor (OMF) (TC 1.B.17) family.</text>
</comment>
<organism evidence="2 3">
    <name type="scientific">Rhodoferax fermentans</name>
    <dbReference type="NCBI Taxonomy" id="28066"/>
    <lineage>
        <taxon>Bacteria</taxon>
        <taxon>Pseudomonadati</taxon>
        <taxon>Pseudomonadota</taxon>
        <taxon>Betaproteobacteria</taxon>
        <taxon>Burkholderiales</taxon>
        <taxon>Comamonadaceae</taxon>
        <taxon>Rhodoferax</taxon>
    </lineage>
</organism>
<dbReference type="InterPro" id="IPR003423">
    <property type="entry name" value="OMP_efflux"/>
</dbReference>
<dbReference type="STRING" id="28066.RF819_18250"/>
<dbReference type="InterPro" id="IPR010131">
    <property type="entry name" value="MdtP/NodT-like"/>
</dbReference>